<evidence type="ECO:0000256" key="6">
    <source>
        <dbReference type="SAM" id="Phobius"/>
    </source>
</evidence>
<evidence type="ECO:0000313" key="7">
    <source>
        <dbReference type="EMBL" id="ACV06513.1"/>
    </source>
</evidence>
<proteinExistence type="predicted"/>
<evidence type="ECO:0000256" key="2">
    <source>
        <dbReference type="ARBA" id="ARBA00022475"/>
    </source>
</evidence>
<feature type="transmembrane region" description="Helical" evidence="6">
    <location>
        <begin position="270"/>
        <end position="297"/>
    </location>
</feature>
<dbReference type="InterPro" id="IPR002293">
    <property type="entry name" value="AA/rel_permease1"/>
</dbReference>
<evidence type="ECO:0000256" key="1">
    <source>
        <dbReference type="ARBA" id="ARBA00004651"/>
    </source>
</evidence>
<dbReference type="eggNOG" id="COG0531">
    <property type="taxonomic scope" value="Bacteria"/>
</dbReference>
<dbReference type="GO" id="GO:0022857">
    <property type="term" value="F:transmembrane transporter activity"/>
    <property type="evidence" value="ECO:0007669"/>
    <property type="project" value="InterPro"/>
</dbReference>
<feature type="transmembrane region" description="Helical" evidence="6">
    <location>
        <begin position="187"/>
        <end position="207"/>
    </location>
</feature>
<comment type="subcellular location">
    <subcellularLocation>
        <location evidence="1">Cell membrane</location>
        <topology evidence="1">Multi-pass membrane protein</topology>
    </subcellularLocation>
</comment>
<feature type="transmembrane region" description="Helical" evidence="6">
    <location>
        <begin position="148"/>
        <end position="167"/>
    </location>
</feature>
<keyword evidence="5 6" id="KW-0472">Membrane</keyword>
<dbReference type="InterPro" id="IPR050367">
    <property type="entry name" value="APC_superfamily"/>
</dbReference>
<dbReference type="HOGENOM" id="CLU_007946_15_12_11"/>
<keyword evidence="4 6" id="KW-1133">Transmembrane helix</keyword>
<accession>C7NI06</accession>
<dbReference type="STRING" id="478801.Ksed_14890"/>
<feature type="transmembrane region" description="Helical" evidence="6">
    <location>
        <begin position="12"/>
        <end position="34"/>
    </location>
</feature>
<feature type="transmembrane region" description="Helical" evidence="6">
    <location>
        <begin position="377"/>
        <end position="394"/>
    </location>
</feature>
<name>C7NI06_KYTSD</name>
<dbReference type="EMBL" id="CP001686">
    <property type="protein sequence ID" value="ACV06513.1"/>
    <property type="molecule type" value="Genomic_DNA"/>
</dbReference>
<feature type="transmembrane region" description="Helical" evidence="6">
    <location>
        <begin position="328"/>
        <end position="344"/>
    </location>
</feature>
<feature type="transmembrane region" description="Helical" evidence="6">
    <location>
        <begin position="350"/>
        <end position="370"/>
    </location>
</feature>
<dbReference type="Pfam" id="PF13520">
    <property type="entry name" value="AA_permease_2"/>
    <property type="match status" value="1"/>
</dbReference>
<dbReference type="GO" id="GO:0005886">
    <property type="term" value="C:plasma membrane"/>
    <property type="evidence" value="ECO:0007669"/>
    <property type="project" value="UniProtKB-SubCell"/>
</dbReference>
<evidence type="ECO:0000313" key="8">
    <source>
        <dbReference type="Proteomes" id="UP000006666"/>
    </source>
</evidence>
<dbReference type="RefSeq" id="WP_015779458.1">
    <property type="nucleotide sequence ID" value="NC_013169.1"/>
</dbReference>
<feature type="transmembrane region" description="Helical" evidence="6">
    <location>
        <begin position="228"/>
        <end position="250"/>
    </location>
</feature>
<feature type="transmembrane region" description="Helical" evidence="6">
    <location>
        <begin position="121"/>
        <end position="139"/>
    </location>
</feature>
<feature type="transmembrane region" description="Helical" evidence="6">
    <location>
        <begin position="90"/>
        <end position="115"/>
    </location>
</feature>
<evidence type="ECO:0000256" key="3">
    <source>
        <dbReference type="ARBA" id="ARBA00022692"/>
    </source>
</evidence>
<dbReference type="Proteomes" id="UP000006666">
    <property type="component" value="Chromosome"/>
</dbReference>
<sequence>MSGATSTARHLTFGDALTIGLAAMVGAGVFGVWGPAVASAGNWLLPALAVAALVAWCNASSSAQLAARHPGAGGTYLYGRERLSPFWGHLAGWCFVVGKTASCAAMALVAGAYLWPGWEKLVAVLAVLALTAVTFGGVVRSARVARGVVAVVLVGIVATLLLSWVLPPDPTLWTSRADPDAVSLPSAVGPASVLQAAGLLFFAFAGYARIATLGDTVVRPERTIPRAIGWGVAITLTLYAAVAVTLLVRLRPEGIVTSAAPLRDLAGGVSSWWALTIGVVAGLAALGALWALLLGVGRTLMAMGERRDLPAALGVTATAATGEKVPRVASLLVAAVVVLLVLVVDLRGAIGFSSFGVLLYYAVANAAAFTLRHEWRAGWVVPLLGLAGCLALAASLPLTSVIGGLVLVALGVGVWVARRDVPRRVSPPRGGRGPRRTADRPAG</sequence>
<evidence type="ECO:0000256" key="5">
    <source>
        <dbReference type="ARBA" id="ARBA00023136"/>
    </source>
</evidence>
<dbReference type="PANTHER" id="PTHR42770">
    <property type="entry name" value="AMINO ACID TRANSPORTER-RELATED"/>
    <property type="match status" value="1"/>
</dbReference>
<gene>
    <name evidence="7" type="ordered locus">Ksed_14890</name>
</gene>
<feature type="transmembrane region" description="Helical" evidence="6">
    <location>
        <begin position="400"/>
        <end position="417"/>
    </location>
</feature>
<dbReference type="PIRSF" id="PIRSF006060">
    <property type="entry name" value="AA_transporter"/>
    <property type="match status" value="1"/>
</dbReference>
<keyword evidence="3 6" id="KW-0812">Transmembrane</keyword>
<evidence type="ECO:0000256" key="4">
    <source>
        <dbReference type="ARBA" id="ARBA00022989"/>
    </source>
</evidence>
<dbReference type="PANTHER" id="PTHR42770:SF7">
    <property type="entry name" value="MEMBRANE PROTEIN"/>
    <property type="match status" value="1"/>
</dbReference>
<organism evidence="7 8">
    <name type="scientific">Kytococcus sedentarius (strain ATCC 14392 / DSM 20547 / JCM 11482 / CCUG 33030 / NBRC 15357 / NCTC 11040 / CCM 314 / 541)</name>
    <name type="common">Micrococcus sedentarius</name>
    <dbReference type="NCBI Taxonomy" id="478801"/>
    <lineage>
        <taxon>Bacteria</taxon>
        <taxon>Bacillati</taxon>
        <taxon>Actinomycetota</taxon>
        <taxon>Actinomycetes</taxon>
        <taxon>Micrococcales</taxon>
        <taxon>Kytococcaceae</taxon>
        <taxon>Kytococcus</taxon>
    </lineage>
</organism>
<reference evidence="7 8" key="1">
    <citation type="journal article" date="2009" name="Stand. Genomic Sci.">
        <title>Complete genome sequence of Kytococcus sedentarius type strain (541).</title>
        <authorList>
            <person name="Sims D."/>
            <person name="Brettin T."/>
            <person name="Detter J.C."/>
            <person name="Han C."/>
            <person name="Lapidus A."/>
            <person name="Copeland A."/>
            <person name="Glavina Del Rio T."/>
            <person name="Nolan M."/>
            <person name="Chen F."/>
            <person name="Lucas S."/>
            <person name="Tice H."/>
            <person name="Cheng J.F."/>
            <person name="Bruce D."/>
            <person name="Goodwin L."/>
            <person name="Pitluck S."/>
            <person name="Ovchinnikova G."/>
            <person name="Pati A."/>
            <person name="Ivanova N."/>
            <person name="Mavrommatis K."/>
            <person name="Chen A."/>
            <person name="Palaniappan K."/>
            <person name="D'haeseleer P."/>
            <person name="Chain P."/>
            <person name="Bristow J."/>
            <person name="Eisen J.A."/>
            <person name="Markowitz V."/>
            <person name="Hugenholtz P."/>
            <person name="Schneider S."/>
            <person name="Goker M."/>
            <person name="Pukall R."/>
            <person name="Kyrpides N.C."/>
            <person name="Klenk H.P."/>
        </authorList>
    </citation>
    <scope>NUCLEOTIDE SEQUENCE [LARGE SCALE GENOMIC DNA]</scope>
    <source>
        <strain evidence="8">ATCC 14392 / DSM 20547 / JCM 11482 / CCUG 33030 / NBRC 15357 / NCTC 11040 / CCM 314 / 541</strain>
    </source>
</reference>
<protein>
    <submittedName>
        <fullName evidence="7">Amino acid transporter</fullName>
    </submittedName>
</protein>
<dbReference type="AlphaFoldDB" id="C7NI06"/>
<keyword evidence="8" id="KW-1185">Reference proteome</keyword>
<keyword evidence="2" id="KW-1003">Cell membrane</keyword>
<feature type="transmembrane region" description="Helical" evidence="6">
    <location>
        <begin position="40"/>
        <end position="59"/>
    </location>
</feature>
<dbReference type="Gene3D" id="1.20.1740.10">
    <property type="entry name" value="Amino acid/polyamine transporter I"/>
    <property type="match status" value="1"/>
</dbReference>
<dbReference type="KEGG" id="kse:Ksed_14890"/>